<reference evidence="8" key="1">
    <citation type="submission" date="2025-08" db="UniProtKB">
        <authorList>
            <consortium name="RefSeq"/>
        </authorList>
    </citation>
    <scope>IDENTIFICATION</scope>
</reference>
<keyword evidence="3" id="KW-0238">DNA-binding</keyword>
<dbReference type="Pfam" id="PF00319">
    <property type="entry name" value="SRF-TF"/>
    <property type="match status" value="1"/>
</dbReference>
<dbReference type="GO" id="GO:0045944">
    <property type="term" value="P:positive regulation of transcription by RNA polymerase II"/>
    <property type="evidence" value="ECO:0007669"/>
    <property type="project" value="InterPro"/>
</dbReference>
<evidence type="ECO:0000256" key="2">
    <source>
        <dbReference type="ARBA" id="ARBA00023015"/>
    </source>
</evidence>
<name>A0A6J0PCV0_ELAGV</name>
<dbReference type="PROSITE" id="PS50066">
    <property type="entry name" value="MADS_BOX_2"/>
    <property type="match status" value="1"/>
</dbReference>
<keyword evidence="2" id="KW-0805">Transcription regulation</keyword>
<dbReference type="InterPro" id="IPR033897">
    <property type="entry name" value="SRF-like_MADS-box"/>
</dbReference>
<dbReference type="GeneID" id="109505108"/>
<sequence length="236" mass="26128">MVGKKLNVEFIKHRKKRLATYRRRKEALKQAAYELSTLCGTPTAVIYFGPDGQPESWPEDEGAVRDIIGRHPGLGAKKRSTRPFDLRDLPPFDDTSEEFLREMLCSMESGMEAVKERIQLLKKDSRCNQGDFHGDTGGVQQQGCQCNNPAFMEECFDVPMVSKAAMDDGPGQGHGAFAPMELKQVEGVAADAFLPCSSNASMDFNDELAAFSMPLIFMPPPFTGATSEHDIACIWQ</sequence>
<dbReference type="Proteomes" id="UP000504607">
    <property type="component" value="Unplaced"/>
</dbReference>
<dbReference type="InterPro" id="IPR002100">
    <property type="entry name" value="TF_MADSbox"/>
</dbReference>
<accession>A0A6J0PCV0</accession>
<dbReference type="GO" id="GO:0000987">
    <property type="term" value="F:cis-regulatory region sequence-specific DNA binding"/>
    <property type="evidence" value="ECO:0007669"/>
    <property type="project" value="InterPro"/>
</dbReference>
<dbReference type="InterPro" id="IPR036879">
    <property type="entry name" value="TF_MADSbox_sf"/>
</dbReference>
<evidence type="ECO:0000313" key="7">
    <source>
        <dbReference type="Proteomes" id="UP000504607"/>
    </source>
</evidence>
<keyword evidence="7" id="KW-1185">Reference proteome</keyword>
<dbReference type="Gene3D" id="3.40.1810.10">
    <property type="entry name" value="Transcription factor, MADS-box"/>
    <property type="match status" value="1"/>
</dbReference>
<dbReference type="InParanoid" id="A0A6J0PCV0"/>
<dbReference type="RefSeq" id="XP_019702662.1">
    <property type="nucleotide sequence ID" value="XM_019847103.2"/>
</dbReference>
<comment type="subcellular location">
    <subcellularLocation>
        <location evidence="1">Nucleus</location>
    </subcellularLocation>
</comment>
<dbReference type="GO" id="GO:0046983">
    <property type="term" value="F:protein dimerization activity"/>
    <property type="evidence" value="ECO:0007669"/>
    <property type="project" value="InterPro"/>
</dbReference>
<dbReference type="AlphaFoldDB" id="A0A6J0PCV0"/>
<dbReference type="SUPFAM" id="SSF55455">
    <property type="entry name" value="SRF-like"/>
    <property type="match status" value="1"/>
</dbReference>
<keyword evidence="5" id="KW-0539">Nucleus</keyword>
<evidence type="ECO:0000256" key="3">
    <source>
        <dbReference type="ARBA" id="ARBA00023125"/>
    </source>
</evidence>
<proteinExistence type="predicted"/>
<evidence type="ECO:0000256" key="1">
    <source>
        <dbReference type="ARBA" id="ARBA00004123"/>
    </source>
</evidence>
<protein>
    <submittedName>
        <fullName evidence="8">Agamous-like MADS-box protein AGL53</fullName>
    </submittedName>
</protein>
<dbReference type="KEGG" id="egu:109505108"/>
<organism evidence="7 8">
    <name type="scientific">Elaeis guineensis var. tenera</name>
    <name type="common">Oil palm</name>
    <dbReference type="NCBI Taxonomy" id="51953"/>
    <lineage>
        <taxon>Eukaryota</taxon>
        <taxon>Viridiplantae</taxon>
        <taxon>Streptophyta</taxon>
        <taxon>Embryophyta</taxon>
        <taxon>Tracheophyta</taxon>
        <taxon>Spermatophyta</taxon>
        <taxon>Magnoliopsida</taxon>
        <taxon>Liliopsida</taxon>
        <taxon>Arecaceae</taxon>
        <taxon>Arecoideae</taxon>
        <taxon>Cocoseae</taxon>
        <taxon>Elaeidinae</taxon>
        <taxon>Elaeis</taxon>
    </lineage>
</organism>
<evidence type="ECO:0000256" key="5">
    <source>
        <dbReference type="ARBA" id="ARBA00023242"/>
    </source>
</evidence>
<dbReference type="GO" id="GO:0005634">
    <property type="term" value="C:nucleus"/>
    <property type="evidence" value="ECO:0007669"/>
    <property type="project" value="UniProtKB-SubCell"/>
</dbReference>
<feature type="domain" description="MADS-box" evidence="6">
    <location>
        <begin position="1"/>
        <end position="61"/>
    </location>
</feature>
<dbReference type="OrthoDB" id="601557at2759"/>
<evidence type="ECO:0000259" key="6">
    <source>
        <dbReference type="PROSITE" id="PS50066"/>
    </source>
</evidence>
<dbReference type="SMART" id="SM00432">
    <property type="entry name" value="MADS"/>
    <property type="match status" value="1"/>
</dbReference>
<dbReference type="CDD" id="cd00266">
    <property type="entry name" value="MADS_SRF_like"/>
    <property type="match status" value="1"/>
</dbReference>
<gene>
    <name evidence="8" type="primary">LOC109505108</name>
</gene>
<dbReference type="GO" id="GO:0000981">
    <property type="term" value="F:DNA-binding transcription factor activity, RNA polymerase II-specific"/>
    <property type="evidence" value="ECO:0007669"/>
    <property type="project" value="InterPro"/>
</dbReference>
<evidence type="ECO:0000256" key="4">
    <source>
        <dbReference type="ARBA" id="ARBA00023163"/>
    </source>
</evidence>
<keyword evidence="4" id="KW-0804">Transcription</keyword>
<evidence type="ECO:0000313" key="8">
    <source>
        <dbReference type="RefSeq" id="XP_019702662.1"/>
    </source>
</evidence>